<dbReference type="InterPro" id="IPR052039">
    <property type="entry name" value="Caspase-related_regulators"/>
</dbReference>
<evidence type="ECO:0000259" key="3">
    <source>
        <dbReference type="PROSITE" id="PS50208"/>
    </source>
</evidence>
<dbReference type="AlphaFoldDB" id="A0A315ECH3"/>
<evidence type="ECO:0000313" key="4">
    <source>
        <dbReference type="EMBL" id="PUE54295.1"/>
    </source>
</evidence>
<protein>
    <recommendedName>
        <fullName evidence="3">Caspase family p20 domain-containing protein</fullName>
    </recommendedName>
</protein>
<proteinExistence type="inferred from homology"/>
<dbReference type="Gene3D" id="1.25.40.10">
    <property type="entry name" value="Tetratricopeptide repeat domain"/>
    <property type="match status" value="1"/>
</dbReference>
<dbReference type="OrthoDB" id="9768004at2"/>
<feature type="domain" description="Caspase family p20" evidence="3">
    <location>
        <begin position="41"/>
        <end position="172"/>
    </location>
</feature>
<dbReference type="InterPro" id="IPR006597">
    <property type="entry name" value="Sel1-like"/>
</dbReference>
<dbReference type="InterPro" id="IPR029030">
    <property type="entry name" value="Caspase-like_dom_sf"/>
</dbReference>
<accession>A0A315ECH3</accession>
<feature type="chain" id="PRO_5016288700" description="Caspase family p20 domain-containing protein" evidence="2">
    <location>
        <begin position="26"/>
        <end position="457"/>
    </location>
</feature>
<dbReference type="PRINTS" id="PR00376">
    <property type="entry name" value="IL1BCENZYME"/>
</dbReference>
<dbReference type="Gene3D" id="3.40.50.1460">
    <property type="match status" value="1"/>
</dbReference>
<dbReference type="EMBL" id="NESN01000002">
    <property type="protein sequence ID" value="PUE54295.1"/>
    <property type="molecule type" value="Genomic_DNA"/>
</dbReference>
<dbReference type="InterPro" id="IPR011600">
    <property type="entry name" value="Pept_C14_caspase"/>
</dbReference>
<comment type="similarity">
    <text evidence="1">Belongs to the peptidase C14A family.</text>
</comment>
<organism evidence="4 5">
    <name type="scientific">Limnohabitans parvus II-B4</name>
    <dbReference type="NCBI Taxonomy" id="1293052"/>
    <lineage>
        <taxon>Bacteria</taxon>
        <taxon>Pseudomonadati</taxon>
        <taxon>Pseudomonadota</taxon>
        <taxon>Betaproteobacteria</taxon>
        <taxon>Burkholderiales</taxon>
        <taxon>Comamonadaceae</taxon>
        <taxon>Limnohabitans</taxon>
    </lineage>
</organism>
<dbReference type="Pfam" id="PF00656">
    <property type="entry name" value="Peptidase_C14"/>
    <property type="match status" value="1"/>
</dbReference>
<dbReference type="SMART" id="SM00115">
    <property type="entry name" value="CASc"/>
    <property type="match status" value="1"/>
</dbReference>
<keyword evidence="2" id="KW-0732">Signal</keyword>
<dbReference type="PROSITE" id="PS50208">
    <property type="entry name" value="CASPASE_P20"/>
    <property type="match status" value="1"/>
</dbReference>
<dbReference type="Proteomes" id="UP000250790">
    <property type="component" value="Unassembled WGS sequence"/>
</dbReference>
<dbReference type="PANTHER" id="PTHR22576">
    <property type="entry name" value="MUCOSA ASSOCIATED LYMPHOID TISSUE LYMPHOMA TRANSLOCATION PROTEIN 1/PARACASPASE"/>
    <property type="match status" value="1"/>
</dbReference>
<sequence>MPIMNRLQIIAVWMCLACFCIPAKAQETASPSRTESRASSPRKLALVIGNSEYQGVNRRLKNPIHDAQLMSQTLLKLGFEVQTHLDLSRAEMGKRVSAFAASLPTGATSLVFYAGHGVQIGGASYLMPTDIQLSNEQNVQLSAYPLRRLLDEVSAAPSAVNIVILDACRDNPFQPAAPVRYRSTGPIGLAKTRAPRGTLLAYSTQPGQLAADGKNNNSVYTAALANTLLETGLTVEEVFKKVNALVRDKTRDDQIPWYESSIIESIYFLPSTPKASSPKNSNELKGLEQLGLEPYWRSPFQGMDLDNYEWWKSAEPDQPPDWHLHLDNYEWGKLSDYMYSREHDSKLEDIPPWLKRAENGNVIDMTSLGVLYRDGSIFYRKDKNFQLPPNHAKALYWLQRAAERKFALAQLYLANMYQRGEGVKKDNAKARQLLNEASKTQVPDWRIQAVSRAFEND</sequence>
<dbReference type="InterPro" id="IPR001309">
    <property type="entry name" value="Pept_C14_p20"/>
</dbReference>
<evidence type="ECO:0000313" key="5">
    <source>
        <dbReference type="Proteomes" id="UP000250790"/>
    </source>
</evidence>
<reference evidence="4 5" key="1">
    <citation type="submission" date="2017-04" db="EMBL/GenBank/DDBJ databases">
        <title>Unexpected and diverse lifestyles within the genus Limnohabitans.</title>
        <authorList>
            <person name="Kasalicky V."/>
            <person name="Mehrshad M."/>
            <person name="Andrei S.-A."/>
            <person name="Salcher M."/>
            <person name="Kratochvilova H."/>
            <person name="Simek K."/>
            <person name="Ghai R."/>
        </authorList>
    </citation>
    <scope>NUCLEOTIDE SEQUENCE [LARGE SCALE GENOMIC DNA]</scope>
    <source>
        <strain evidence="4 5">II-B4</strain>
    </source>
</reference>
<feature type="signal peptide" evidence="2">
    <location>
        <begin position="1"/>
        <end position="25"/>
    </location>
</feature>
<dbReference type="GO" id="GO:0006508">
    <property type="term" value="P:proteolysis"/>
    <property type="evidence" value="ECO:0007669"/>
    <property type="project" value="InterPro"/>
</dbReference>
<dbReference type="Pfam" id="PF08238">
    <property type="entry name" value="Sel1"/>
    <property type="match status" value="2"/>
</dbReference>
<dbReference type="SUPFAM" id="SSF52129">
    <property type="entry name" value="Caspase-like"/>
    <property type="match status" value="1"/>
</dbReference>
<evidence type="ECO:0000256" key="2">
    <source>
        <dbReference type="SAM" id="SignalP"/>
    </source>
</evidence>
<dbReference type="InterPro" id="IPR011990">
    <property type="entry name" value="TPR-like_helical_dom_sf"/>
</dbReference>
<keyword evidence="5" id="KW-1185">Reference proteome</keyword>
<evidence type="ECO:0000256" key="1">
    <source>
        <dbReference type="ARBA" id="ARBA00010134"/>
    </source>
</evidence>
<dbReference type="GO" id="GO:0004197">
    <property type="term" value="F:cysteine-type endopeptidase activity"/>
    <property type="evidence" value="ECO:0007669"/>
    <property type="project" value="InterPro"/>
</dbReference>
<dbReference type="SUPFAM" id="SSF81901">
    <property type="entry name" value="HCP-like"/>
    <property type="match status" value="1"/>
</dbReference>
<name>A0A315ECH3_9BURK</name>
<dbReference type="SMART" id="SM00671">
    <property type="entry name" value="SEL1"/>
    <property type="match status" value="2"/>
</dbReference>
<dbReference type="PANTHER" id="PTHR22576:SF37">
    <property type="entry name" value="MUCOSA-ASSOCIATED LYMPHOID TISSUE LYMPHOMA TRANSLOCATION PROTEIN 1"/>
    <property type="match status" value="1"/>
</dbReference>
<gene>
    <name evidence="4" type="ORF">B9Z37_07025</name>
</gene>
<comment type="caution">
    <text evidence="4">The sequence shown here is derived from an EMBL/GenBank/DDBJ whole genome shotgun (WGS) entry which is preliminary data.</text>
</comment>
<dbReference type="InterPro" id="IPR015917">
    <property type="entry name" value="Pept_C14A"/>
</dbReference>